<keyword evidence="1" id="KW-0808">Transferase</keyword>
<dbReference type="InterPro" id="IPR015424">
    <property type="entry name" value="PyrdxlP-dep_Trfase"/>
</dbReference>
<dbReference type="AlphaFoldDB" id="A0A974P6G9"/>
<dbReference type="EMBL" id="CP068570">
    <property type="protein sequence ID" value="QQZ51969.1"/>
    <property type="molecule type" value="Genomic_DNA"/>
</dbReference>
<dbReference type="SUPFAM" id="SSF53383">
    <property type="entry name" value="PLP-dependent transferases"/>
    <property type="match status" value="1"/>
</dbReference>
<proteinExistence type="predicted"/>
<evidence type="ECO:0000313" key="1">
    <source>
        <dbReference type="EMBL" id="QQZ51969.1"/>
    </source>
</evidence>
<reference evidence="1" key="1">
    <citation type="submission" date="2021-01" db="EMBL/GenBank/DDBJ databases">
        <title>Genome sequence of Phenylobacterium sp. 20VBR1 isolated from a valley glaceir, Ny-Alesund, Svalbard.</title>
        <authorList>
            <person name="Thomas F.A."/>
            <person name="Krishnan K.P."/>
            <person name="Sinha R.K."/>
        </authorList>
    </citation>
    <scope>NUCLEOTIDE SEQUENCE</scope>
    <source>
        <strain evidence="1">20VBR1</strain>
    </source>
</reference>
<dbReference type="InterPro" id="IPR015421">
    <property type="entry name" value="PyrdxlP-dep_Trfase_major"/>
</dbReference>
<protein>
    <submittedName>
        <fullName evidence="1">DegT/DnrJ/EryC1/StrS family aminotransferase</fullName>
    </submittedName>
</protein>
<accession>A0A974P6G9</accession>
<sequence>MVTDDAALAFRVRRMTTYGFNGTREAQIPGTNAKLSEYTAAVGLAALDRWPADRLRFFLAAQHTRIGLAMTPSASLQSGWGSDWVTSVCVVRLPEGCADPATEALLGHGVETRRWWGDGCHLSAAFAGYPRTDLPVTERLSRSVIGLPFAIDLAREDVDRVVLALRTTPGIA</sequence>
<gene>
    <name evidence="1" type="ORF">JKL49_11315</name>
</gene>
<dbReference type="InterPro" id="IPR000653">
    <property type="entry name" value="DegT/StrS_aminotransferase"/>
</dbReference>
<dbReference type="GO" id="GO:0008483">
    <property type="term" value="F:transaminase activity"/>
    <property type="evidence" value="ECO:0007669"/>
    <property type="project" value="UniProtKB-KW"/>
</dbReference>
<keyword evidence="1" id="KW-0032">Aminotransferase</keyword>
<name>A0A974P6G9_9CAUL</name>
<organism evidence="1">
    <name type="scientific">Phenylobacterium glaciei</name>
    <dbReference type="NCBI Taxonomy" id="2803784"/>
    <lineage>
        <taxon>Bacteria</taxon>
        <taxon>Pseudomonadati</taxon>
        <taxon>Pseudomonadota</taxon>
        <taxon>Alphaproteobacteria</taxon>
        <taxon>Caulobacterales</taxon>
        <taxon>Caulobacteraceae</taxon>
        <taxon>Phenylobacterium</taxon>
    </lineage>
</organism>
<dbReference type="Gene3D" id="3.40.640.10">
    <property type="entry name" value="Type I PLP-dependent aspartate aminotransferase-like (Major domain)"/>
    <property type="match status" value="1"/>
</dbReference>
<dbReference type="Pfam" id="PF01041">
    <property type="entry name" value="DegT_DnrJ_EryC1"/>
    <property type="match status" value="1"/>
</dbReference>